<dbReference type="Gene3D" id="3.40.366.10">
    <property type="entry name" value="Malonyl-Coenzyme A Acyl Carrier Protein, domain 2"/>
    <property type="match status" value="1"/>
</dbReference>
<dbReference type="Pfam" id="PF00698">
    <property type="entry name" value="Acyl_transf_1"/>
    <property type="match status" value="1"/>
</dbReference>
<keyword evidence="2 4" id="KW-0012">Acyltransferase</keyword>
<dbReference type="InterPro" id="IPR024925">
    <property type="entry name" value="Malonyl_CoA-ACP_transAc"/>
</dbReference>
<evidence type="ECO:0000256" key="2">
    <source>
        <dbReference type="ARBA" id="ARBA00023315"/>
    </source>
</evidence>
<keyword evidence="7" id="KW-1185">Reference proteome</keyword>
<dbReference type="EC" id="2.3.1.39" evidence="4"/>
<accession>A0ABR7MYL0</accession>
<dbReference type="SMART" id="SM00827">
    <property type="entry name" value="PKS_AT"/>
    <property type="match status" value="1"/>
</dbReference>
<dbReference type="InterPro" id="IPR050858">
    <property type="entry name" value="Mal-CoA-ACP_Trans/PKS_FabD"/>
</dbReference>
<dbReference type="PANTHER" id="PTHR42681:SF1">
    <property type="entry name" value="MALONYL-COA-ACYL CARRIER PROTEIN TRANSACYLASE, MITOCHONDRIAL"/>
    <property type="match status" value="1"/>
</dbReference>
<dbReference type="InterPro" id="IPR004410">
    <property type="entry name" value="Malonyl_CoA-ACP_transAc_FabD"/>
</dbReference>
<dbReference type="Gene3D" id="3.30.70.250">
    <property type="entry name" value="Malonyl-CoA ACP transacylase, ACP-binding"/>
    <property type="match status" value="1"/>
</dbReference>
<evidence type="ECO:0000256" key="1">
    <source>
        <dbReference type="ARBA" id="ARBA00022679"/>
    </source>
</evidence>
<dbReference type="Proteomes" id="UP000606193">
    <property type="component" value="Unassembled WGS sequence"/>
</dbReference>
<dbReference type="InterPro" id="IPR001227">
    <property type="entry name" value="Ac_transferase_dom_sf"/>
</dbReference>
<dbReference type="InterPro" id="IPR016035">
    <property type="entry name" value="Acyl_Trfase/lysoPLipase"/>
</dbReference>
<gene>
    <name evidence="6" type="primary">fabD</name>
    <name evidence="6" type="ORF">H8704_02275</name>
</gene>
<dbReference type="PANTHER" id="PTHR42681">
    <property type="entry name" value="MALONYL-COA-ACYL CARRIER PROTEIN TRANSACYLASE, MITOCHONDRIAL"/>
    <property type="match status" value="1"/>
</dbReference>
<dbReference type="InterPro" id="IPR014043">
    <property type="entry name" value="Acyl_transferase_dom"/>
</dbReference>
<evidence type="ECO:0000313" key="6">
    <source>
        <dbReference type="EMBL" id="MBC8561469.1"/>
    </source>
</evidence>
<dbReference type="SUPFAM" id="SSF55048">
    <property type="entry name" value="Probable ACP-binding domain of malonyl-CoA ACP transacylase"/>
    <property type="match status" value="1"/>
</dbReference>
<sequence>MKTVFMFSGQGAQYAGMGKELYRNYAVAKDIFDRADAVLGYSIKDICFQDEKKLGETEYAQPAILTMSIAAMKVLEEQGVRANMTAGLSLGEYSAYVASGAMDFEEAVALVQKRGRFMTEAVPSGEGAMYAIIGLDQDLVEEACDEATALGMGLAVPANYNAPGQIVIAGKTEAVAKAAELAKEKGAKLAVKLKVSGPFHTSLLQPASDKLKPELEKLHISDMKVPVYTNVNAQIVADKDDIIPILTKQICCPVRWADIIRNMNEQGADTFIELGPGKALTGFVKRTLKGVNILNVEDLSSLDKTMNKLHEIV</sequence>
<reference evidence="6 7" key="1">
    <citation type="submission" date="2020-08" db="EMBL/GenBank/DDBJ databases">
        <title>Genome public.</title>
        <authorList>
            <person name="Liu C."/>
            <person name="Sun Q."/>
        </authorList>
    </citation>
    <scope>NUCLEOTIDE SEQUENCE [LARGE SCALE GENOMIC DNA]</scope>
    <source>
        <strain evidence="6 7">NSJ-37</strain>
    </source>
</reference>
<dbReference type="EMBL" id="JACRSX010000002">
    <property type="protein sequence ID" value="MBC8561469.1"/>
    <property type="molecule type" value="Genomic_DNA"/>
</dbReference>
<dbReference type="NCBIfam" id="TIGR00128">
    <property type="entry name" value="fabD"/>
    <property type="match status" value="1"/>
</dbReference>
<dbReference type="PIRSF" id="PIRSF000446">
    <property type="entry name" value="Mct"/>
    <property type="match status" value="1"/>
</dbReference>
<comment type="caution">
    <text evidence="6">The sequence shown here is derived from an EMBL/GenBank/DDBJ whole genome shotgun (WGS) entry which is preliminary data.</text>
</comment>
<evidence type="ECO:0000256" key="3">
    <source>
        <dbReference type="ARBA" id="ARBA00048462"/>
    </source>
</evidence>
<comment type="similarity">
    <text evidence="4">Belongs to the fabD family.</text>
</comment>
<dbReference type="SUPFAM" id="SSF52151">
    <property type="entry name" value="FabD/lysophospholipase-like"/>
    <property type="match status" value="1"/>
</dbReference>
<dbReference type="GO" id="GO:0004314">
    <property type="term" value="F:[acyl-carrier-protein] S-malonyltransferase activity"/>
    <property type="evidence" value="ECO:0007669"/>
    <property type="project" value="UniProtKB-EC"/>
</dbReference>
<comment type="catalytic activity">
    <reaction evidence="3 4">
        <text>holo-[ACP] + malonyl-CoA = malonyl-[ACP] + CoA</text>
        <dbReference type="Rhea" id="RHEA:41792"/>
        <dbReference type="Rhea" id="RHEA-COMP:9623"/>
        <dbReference type="Rhea" id="RHEA-COMP:9685"/>
        <dbReference type="ChEBI" id="CHEBI:57287"/>
        <dbReference type="ChEBI" id="CHEBI:57384"/>
        <dbReference type="ChEBI" id="CHEBI:64479"/>
        <dbReference type="ChEBI" id="CHEBI:78449"/>
        <dbReference type="EC" id="2.3.1.39"/>
    </reaction>
</comment>
<name>A0ABR7MYL0_9FIRM</name>
<dbReference type="InterPro" id="IPR016036">
    <property type="entry name" value="Malonyl_transacylase_ACP-bd"/>
</dbReference>
<evidence type="ECO:0000256" key="4">
    <source>
        <dbReference type="PIRNR" id="PIRNR000446"/>
    </source>
</evidence>
<evidence type="ECO:0000313" key="7">
    <source>
        <dbReference type="Proteomes" id="UP000606193"/>
    </source>
</evidence>
<proteinExistence type="inferred from homology"/>
<dbReference type="RefSeq" id="WP_249297145.1">
    <property type="nucleotide sequence ID" value="NZ_JACRSX010000002.1"/>
</dbReference>
<keyword evidence="1 4" id="KW-0808">Transferase</keyword>
<feature type="domain" description="Malonyl-CoA:ACP transacylase (MAT)" evidence="5">
    <location>
        <begin position="6"/>
        <end position="306"/>
    </location>
</feature>
<protein>
    <recommendedName>
        <fullName evidence="4">Malonyl CoA-acyl carrier protein transacylase</fullName>
        <ecNumber evidence="4">2.3.1.39</ecNumber>
    </recommendedName>
</protein>
<organism evidence="6 7">
    <name type="scientific">Jutongia huaianensis</name>
    <dbReference type="NCBI Taxonomy" id="2763668"/>
    <lineage>
        <taxon>Bacteria</taxon>
        <taxon>Bacillati</taxon>
        <taxon>Bacillota</taxon>
        <taxon>Clostridia</taxon>
        <taxon>Lachnospirales</taxon>
        <taxon>Lachnospiraceae</taxon>
        <taxon>Jutongia</taxon>
    </lineage>
</organism>
<evidence type="ECO:0000259" key="5">
    <source>
        <dbReference type="SMART" id="SM00827"/>
    </source>
</evidence>